<dbReference type="RefSeq" id="XP_013793800.2">
    <property type="nucleotide sequence ID" value="XM_013938346.2"/>
</dbReference>
<keyword evidence="1" id="KW-0560">Oxidoreductase</keyword>
<dbReference type="PROSITE" id="PS50292">
    <property type="entry name" value="PEROXIDASE_3"/>
    <property type="match status" value="1"/>
</dbReference>
<dbReference type="Proteomes" id="UP000694941">
    <property type="component" value="Unplaced"/>
</dbReference>
<dbReference type="PANTHER" id="PTHR11475">
    <property type="entry name" value="OXIDASE/PEROXIDASE"/>
    <property type="match status" value="1"/>
</dbReference>
<gene>
    <name evidence="4" type="primary">LOC106477821</name>
</gene>
<accession>A0ABM1C441</accession>
<dbReference type="GeneID" id="106477821"/>
<feature type="transmembrane region" description="Helical" evidence="2">
    <location>
        <begin position="28"/>
        <end position="49"/>
    </location>
</feature>
<dbReference type="InterPro" id="IPR037120">
    <property type="entry name" value="Haem_peroxidase_sf_animal"/>
</dbReference>
<keyword evidence="2" id="KW-0472">Membrane</keyword>
<evidence type="ECO:0000313" key="3">
    <source>
        <dbReference type="Proteomes" id="UP000694941"/>
    </source>
</evidence>
<evidence type="ECO:0000256" key="2">
    <source>
        <dbReference type="SAM" id="Phobius"/>
    </source>
</evidence>
<proteinExistence type="predicted"/>
<dbReference type="PANTHER" id="PTHR11475:SF143">
    <property type="entry name" value="PUTATIVE-RELATED"/>
    <property type="match status" value="1"/>
</dbReference>
<dbReference type="InterPro" id="IPR010255">
    <property type="entry name" value="Haem_peroxidase_sf"/>
</dbReference>
<dbReference type="Pfam" id="PF03098">
    <property type="entry name" value="An_peroxidase"/>
    <property type="match status" value="1"/>
</dbReference>
<dbReference type="Gene3D" id="1.10.640.10">
    <property type="entry name" value="Haem peroxidase domain superfamily, animal type"/>
    <property type="match status" value="1"/>
</dbReference>
<dbReference type="SUPFAM" id="SSF48113">
    <property type="entry name" value="Heme-dependent peroxidases"/>
    <property type="match status" value="1"/>
</dbReference>
<dbReference type="PRINTS" id="PR00457">
    <property type="entry name" value="ANPEROXIDASE"/>
</dbReference>
<protein>
    <submittedName>
        <fullName evidence="4">Peroxinectin A-like</fullName>
    </submittedName>
</protein>
<dbReference type="CDD" id="cd09823">
    <property type="entry name" value="peroxinectin_like"/>
    <property type="match status" value="1"/>
</dbReference>
<evidence type="ECO:0000256" key="1">
    <source>
        <dbReference type="ARBA" id="ARBA00022559"/>
    </source>
</evidence>
<keyword evidence="1" id="KW-0575">Peroxidase</keyword>
<evidence type="ECO:0000313" key="4">
    <source>
        <dbReference type="RefSeq" id="XP_013793800.2"/>
    </source>
</evidence>
<keyword evidence="3" id="KW-1185">Reference proteome</keyword>
<dbReference type="InterPro" id="IPR019791">
    <property type="entry name" value="Haem_peroxidase_animal"/>
</dbReference>
<organism evidence="3 4">
    <name type="scientific">Limulus polyphemus</name>
    <name type="common">Atlantic horseshoe crab</name>
    <dbReference type="NCBI Taxonomy" id="6850"/>
    <lineage>
        <taxon>Eukaryota</taxon>
        <taxon>Metazoa</taxon>
        <taxon>Ecdysozoa</taxon>
        <taxon>Arthropoda</taxon>
        <taxon>Chelicerata</taxon>
        <taxon>Merostomata</taxon>
        <taxon>Xiphosura</taxon>
        <taxon>Limulidae</taxon>
        <taxon>Limulus</taxon>
    </lineage>
</organism>
<feature type="non-terminal residue" evidence="4">
    <location>
        <position position="458"/>
    </location>
</feature>
<keyword evidence="2" id="KW-0812">Transmembrane</keyword>
<sequence length="458" mass="52541">MGTSYANVSVGYVEEELFNIFTQKIPTFFLRMLTFVVSFLFLNYNWVVITEGLIQLPPRFLNHYKTNDVKALSIDSTTLNQAVDKAYEKLKQQQLSNSVSGTREQINALTSFLDGSMIYGSLQNTSDALRTFVNGLLKSYTDSSGNTLLPQSPNPSEDLCSDPSQDLYCFLAGDDRLNEQPGLTAIHTVLLRQHNKIAQSLKELNPCWDDEKLYQESRRFVIAQIQMITYNEFLRVVLGNYYYYLEPRQFGYTYYYPSINPSILNEFSAAAFRFGHTLIQNQFNEINSAGSTTSFQLRESFFKPFGMYIGQLDRILRGLAAQPAQKFDKFIVEDVTNHLFQKPGEEFGLDLASFNIQRGRDHGIQSYVHYVKEFFNLPISNFSHLDVLMSSTDWTAFENLYESVEDIDLFSGGVAEYPVTNGVVGPTFAIIIQNQFLKLKYGDKYYFEHWKQPGSFTY</sequence>
<keyword evidence="2" id="KW-1133">Transmembrane helix</keyword>
<name>A0ABM1C441_LIMPO</name>
<reference evidence="4" key="1">
    <citation type="submission" date="2025-08" db="UniProtKB">
        <authorList>
            <consortium name="RefSeq"/>
        </authorList>
    </citation>
    <scope>IDENTIFICATION</scope>
    <source>
        <tissue evidence="4">Muscle</tissue>
    </source>
</reference>